<gene>
    <name evidence="2" type="ORF">E6K74_03390</name>
</gene>
<sequence>MANVKPIPPGYTTVTPSITVSDATKAIEFYKKAFGAVEKGRFKGPDGKIMHAEIEIGNSKFMLNDEVMGMRSPQSYGGSPASFYLYFEDADAAFKKAIAAGGKQSFPVSDMFWGDRMGKFEDPFGFLWNVASHVKDMTPEEMKKAGEEFMKQQMAGAK</sequence>
<evidence type="ECO:0000313" key="2">
    <source>
        <dbReference type="EMBL" id="TMQ55415.1"/>
    </source>
</evidence>
<dbReference type="PANTHER" id="PTHR34109:SF1">
    <property type="entry name" value="VOC DOMAIN-CONTAINING PROTEIN"/>
    <property type="match status" value="1"/>
</dbReference>
<proteinExistence type="predicted"/>
<dbReference type="Pfam" id="PF00903">
    <property type="entry name" value="Glyoxalase"/>
    <property type="match status" value="1"/>
</dbReference>
<comment type="caution">
    <text evidence="2">The sequence shown here is derived from an EMBL/GenBank/DDBJ whole genome shotgun (WGS) entry which is preliminary data.</text>
</comment>
<dbReference type="CDD" id="cd07246">
    <property type="entry name" value="VOC_like"/>
    <property type="match status" value="1"/>
</dbReference>
<organism evidence="2 3">
    <name type="scientific">Eiseniibacteriota bacterium</name>
    <dbReference type="NCBI Taxonomy" id="2212470"/>
    <lineage>
        <taxon>Bacteria</taxon>
        <taxon>Candidatus Eiseniibacteriota</taxon>
    </lineage>
</organism>
<dbReference type="PANTHER" id="PTHR34109">
    <property type="entry name" value="BNAUNNG04460D PROTEIN-RELATED"/>
    <property type="match status" value="1"/>
</dbReference>
<dbReference type="InterPro" id="IPR004360">
    <property type="entry name" value="Glyas_Fos-R_dOase_dom"/>
</dbReference>
<dbReference type="SUPFAM" id="SSF54593">
    <property type="entry name" value="Glyoxalase/Bleomycin resistance protein/Dihydroxybiphenyl dioxygenase"/>
    <property type="match status" value="1"/>
</dbReference>
<name>A0A538SVP8_UNCEI</name>
<protein>
    <submittedName>
        <fullName evidence="2">VOC family protein</fullName>
    </submittedName>
</protein>
<evidence type="ECO:0000313" key="3">
    <source>
        <dbReference type="Proteomes" id="UP000319829"/>
    </source>
</evidence>
<accession>A0A538SVP8</accession>
<dbReference type="EMBL" id="VBOU01000028">
    <property type="protein sequence ID" value="TMQ55415.1"/>
    <property type="molecule type" value="Genomic_DNA"/>
</dbReference>
<dbReference type="InterPro" id="IPR029068">
    <property type="entry name" value="Glyas_Bleomycin-R_OHBP_Dase"/>
</dbReference>
<feature type="domain" description="VOC" evidence="1">
    <location>
        <begin position="10"/>
        <end position="133"/>
    </location>
</feature>
<dbReference type="InterPro" id="IPR037523">
    <property type="entry name" value="VOC_core"/>
</dbReference>
<dbReference type="PROSITE" id="PS51819">
    <property type="entry name" value="VOC"/>
    <property type="match status" value="1"/>
</dbReference>
<dbReference type="Gene3D" id="3.10.180.10">
    <property type="entry name" value="2,3-Dihydroxybiphenyl 1,2-Dioxygenase, domain 1"/>
    <property type="match status" value="1"/>
</dbReference>
<dbReference type="Proteomes" id="UP000319829">
    <property type="component" value="Unassembled WGS sequence"/>
</dbReference>
<reference evidence="2 3" key="1">
    <citation type="journal article" date="2019" name="Nat. Microbiol.">
        <title>Mediterranean grassland soil C-N compound turnover is dependent on rainfall and depth, and is mediated by genomically divergent microorganisms.</title>
        <authorList>
            <person name="Diamond S."/>
            <person name="Andeer P.F."/>
            <person name="Li Z."/>
            <person name="Crits-Christoph A."/>
            <person name="Burstein D."/>
            <person name="Anantharaman K."/>
            <person name="Lane K.R."/>
            <person name="Thomas B.C."/>
            <person name="Pan C."/>
            <person name="Northen T.R."/>
            <person name="Banfield J.F."/>
        </authorList>
    </citation>
    <scope>NUCLEOTIDE SEQUENCE [LARGE SCALE GENOMIC DNA]</scope>
    <source>
        <strain evidence="2">WS_4</strain>
    </source>
</reference>
<evidence type="ECO:0000259" key="1">
    <source>
        <dbReference type="PROSITE" id="PS51819"/>
    </source>
</evidence>
<dbReference type="AlphaFoldDB" id="A0A538SVP8"/>